<gene>
    <name evidence="1" type="ORF">LCGC14_0578340</name>
</gene>
<name>A0A0F9UQH7_9ZZZZ</name>
<sequence>MTRLVLFVLLFCVALMPVVAEDIIIVTGSPFGEVLIGHGVYIPNAITDSKAIKLLVEGYLDLLDCDYQYGLKTDLTTSSGYIEYQVRIDGAWKIVSESEFNVVFERSSKCRQERISELRKYLNQ</sequence>
<proteinExistence type="predicted"/>
<evidence type="ECO:0000313" key="1">
    <source>
        <dbReference type="EMBL" id="KKN55843.1"/>
    </source>
</evidence>
<dbReference type="EMBL" id="LAZR01000869">
    <property type="protein sequence ID" value="KKN55843.1"/>
    <property type="molecule type" value="Genomic_DNA"/>
</dbReference>
<comment type="caution">
    <text evidence="1">The sequence shown here is derived from an EMBL/GenBank/DDBJ whole genome shotgun (WGS) entry which is preliminary data.</text>
</comment>
<organism evidence="1">
    <name type="scientific">marine sediment metagenome</name>
    <dbReference type="NCBI Taxonomy" id="412755"/>
    <lineage>
        <taxon>unclassified sequences</taxon>
        <taxon>metagenomes</taxon>
        <taxon>ecological metagenomes</taxon>
    </lineage>
</organism>
<reference evidence="1" key="1">
    <citation type="journal article" date="2015" name="Nature">
        <title>Complex archaea that bridge the gap between prokaryotes and eukaryotes.</title>
        <authorList>
            <person name="Spang A."/>
            <person name="Saw J.H."/>
            <person name="Jorgensen S.L."/>
            <person name="Zaremba-Niedzwiedzka K."/>
            <person name="Martijn J."/>
            <person name="Lind A.E."/>
            <person name="van Eijk R."/>
            <person name="Schleper C."/>
            <person name="Guy L."/>
            <person name="Ettema T.J."/>
        </authorList>
    </citation>
    <scope>NUCLEOTIDE SEQUENCE</scope>
</reference>
<dbReference type="AlphaFoldDB" id="A0A0F9UQH7"/>
<accession>A0A0F9UQH7</accession>
<protein>
    <submittedName>
        <fullName evidence="1">Uncharacterized protein</fullName>
    </submittedName>
</protein>